<gene>
    <name evidence="1" type="ORF">g.22603</name>
</gene>
<protein>
    <submittedName>
        <fullName evidence="1">Uncharacterized protein</fullName>
    </submittedName>
</protein>
<evidence type="ECO:0000313" key="1">
    <source>
        <dbReference type="EMBL" id="JAS50918.1"/>
    </source>
</evidence>
<name>A0A1B6FL39_9HEMI</name>
<accession>A0A1B6FL39</accession>
<reference evidence="1" key="1">
    <citation type="submission" date="2015-11" db="EMBL/GenBank/DDBJ databases">
        <title>De novo transcriptome assembly of four potential Pierce s Disease insect vectors from Arizona vineyards.</title>
        <authorList>
            <person name="Tassone E.E."/>
        </authorList>
    </citation>
    <scope>NUCLEOTIDE SEQUENCE</scope>
</reference>
<proteinExistence type="predicted"/>
<dbReference type="AlphaFoldDB" id="A0A1B6FL39"/>
<sequence>MLCTLILYSSLRFYEEFKNSKETNLAHFIRTYQPPITPEHHTCVGLGLTLLDRLTALDHRFKGLASGVYLVSCEETVDDITSYIHDDPHPSSVEKEHVMVALKLDIAGRKGLLLLDPGYHIARVVTVMEDELYPHTGWFMQTQEEHCRKDYNYSFSANSNYVIWKVKERRGDGPEKLSHSAVFVARPFLTPVDVTERRNLVYNFRSLLSRDTKGHLTAGIYFPVLDNTVGKFTLFYDVNDVKKREKMSFSDFKTMPNMLDKKQQQMIEECNKLLGFRSGELYAILHNLANLLSDSSFISQLLLINRDINDVAENN</sequence>
<dbReference type="EMBL" id="GECZ01018851">
    <property type="protein sequence ID" value="JAS50918.1"/>
    <property type="molecule type" value="Transcribed_RNA"/>
</dbReference>
<organism evidence="1">
    <name type="scientific">Cuerna arida</name>
    <dbReference type="NCBI Taxonomy" id="1464854"/>
    <lineage>
        <taxon>Eukaryota</taxon>
        <taxon>Metazoa</taxon>
        <taxon>Ecdysozoa</taxon>
        <taxon>Arthropoda</taxon>
        <taxon>Hexapoda</taxon>
        <taxon>Insecta</taxon>
        <taxon>Pterygota</taxon>
        <taxon>Neoptera</taxon>
        <taxon>Paraneoptera</taxon>
        <taxon>Hemiptera</taxon>
        <taxon>Auchenorrhyncha</taxon>
        <taxon>Membracoidea</taxon>
        <taxon>Cicadellidae</taxon>
        <taxon>Cicadellinae</taxon>
        <taxon>Proconiini</taxon>
        <taxon>Cuerna</taxon>
    </lineage>
</organism>